<evidence type="ECO:0008006" key="5">
    <source>
        <dbReference type="Google" id="ProtNLM"/>
    </source>
</evidence>
<dbReference type="RefSeq" id="WP_286217671.1">
    <property type="nucleotide sequence ID" value="NZ_AP027729.1"/>
</dbReference>
<accession>A0ABN6XF29</accession>
<keyword evidence="2" id="KW-0472">Membrane</keyword>
<evidence type="ECO:0000256" key="1">
    <source>
        <dbReference type="SAM" id="MobiDB-lite"/>
    </source>
</evidence>
<name>A0ABN6XF29_9CELL</name>
<gene>
    <name evidence="3" type="ORF">GCM10025865_27300</name>
</gene>
<feature type="transmembrane region" description="Helical" evidence="2">
    <location>
        <begin position="19"/>
        <end position="42"/>
    </location>
</feature>
<dbReference type="Proteomes" id="UP001321475">
    <property type="component" value="Chromosome"/>
</dbReference>
<sequence>MQAAAESLSDPTPWWNTTIIGVIAGALIAGLVGIAQAVYTAWAQNNRDSGQRTWERTENRRDERSKACGAFLAAVSTGYQRCITFERDHFGQPPGEETAGDGLPWGTPPDPAIEDALAKLAVLVPEAVFCAAEELRDVHYKRVFGTTSDPGYEAPGSSERDDWASDEDHTAAEKKLRDLVRTLLGNDDSPLDTVKPRG</sequence>
<evidence type="ECO:0000313" key="3">
    <source>
        <dbReference type="EMBL" id="BDZ43431.1"/>
    </source>
</evidence>
<keyword evidence="4" id="KW-1185">Reference proteome</keyword>
<reference evidence="4" key="1">
    <citation type="journal article" date="2019" name="Int. J. Syst. Evol. Microbiol.">
        <title>The Global Catalogue of Microorganisms (GCM) 10K type strain sequencing project: providing services to taxonomists for standard genome sequencing and annotation.</title>
        <authorList>
            <consortium name="The Broad Institute Genomics Platform"/>
            <consortium name="The Broad Institute Genome Sequencing Center for Infectious Disease"/>
            <person name="Wu L."/>
            <person name="Ma J."/>
        </authorList>
    </citation>
    <scope>NUCLEOTIDE SEQUENCE [LARGE SCALE GENOMIC DNA]</scope>
    <source>
        <strain evidence="4">NBRC 108565</strain>
    </source>
</reference>
<evidence type="ECO:0000256" key="2">
    <source>
        <dbReference type="SAM" id="Phobius"/>
    </source>
</evidence>
<organism evidence="3 4">
    <name type="scientific">Paraoerskovia sediminicola</name>
    <dbReference type="NCBI Taxonomy" id="1138587"/>
    <lineage>
        <taxon>Bacteria</taxon>
        <taxon>Bacillati</taxon>
        <taxon>Actinomycetota</taxon>
        <taxon>Actinomycetes</taxon>
        <taxon>Micrococcales</taxon>
        <taxon>Cellulomonadaceae</taxon>
        <taxon>Paraoerskovia</taxon>
    </lineage>
</organism>
<dbReference type="EMBL" id="AP027729">
    <property type="protein sequence ID" value="BDZ43431.1"/>
    <property type="molecule type" value="Genomic_DNA"/>
</dbReference>
<feature type="region of interest" description="Disordered" evidence="1">
    <location>
        <begin position="145"/>
        <end position="170"/>
    </location>
</feature>
<keyword evidence="2" id="KW-0812">Transmembrane</keyword>
<keyword evidence="2" id="KW-1133">Transmembrane helix</keyword>
<evidence type="ECO:0000313" key="4">
    <source>
        <dbReference type="Proteomes" id="UP001321475"/>
    </source>
</evidence>
<proteinExistence type="predicted"/>
<protein>
    <recommendedName>
        <fullName evidence="5">DUF4129 domain-containing protein</fullName>
    </recommendedName>
</protein>
<feature type="region of interest" description="Disordered" evidence="1">
    <location>
        <begin position="88"/>
        <end position="107"/>
    </location>
</feature>
<feature type="compositionally biased region" description="Basic and acidic residues" evidence="1">
    <location>
        <begin position="158"/>
        <end position="170"/>
    </location>
</feature>